<comment type="caution">
    <text evidence="6">The sequence shown here is derived from an EMBL/GenBank/DDBJ whole genome shotgun (WGS) entry which is preliminary data.</text>
</comment>
<dbReference type="PROSITE" id="PS51063">
    <property type="entry name" value="HTH_CRP_2"/>
    <property type="match status" value="1"/>
</dbReference>
<dbReference type="InterPro" id="IPR036388">
    <property type="entry name" value="WH-like_DNA-bd_sf"/>
</dbReference>
<keyword evidence="7" id="KW-1185">Reference proteome</keyword>
<protein>
    <recommendedName>
        <fullName evidence="8">Crp/Fnr family transcriptional regulator</fullName>
    </recommendedName>
</protein>
<proteinExistence type="predicted"/>
<dbReference type="Gene3D" id="2.60.120.10">
    <property type="entry name" value="Jelly Rolls"/>
    <property type="match status" value="1"/>
</dbReference>
<name>A0ABP9M614_9FLAO</name>
<dbReference type="EMBL" id="BAABHX010000002">
    <property type="protein sequence ID" value="GAA5089411.1"/>
    <property type="molecule type" value="Genomic_DNA"/>
</dbReference>
<evidence type="ECO:0000256" key="1">
    <source>
        <dbReference type="ARBA" id="ARBA00023015"/>
    </source>
</evidence>
<dbReference type="Pfam" id="PF00027">
    <property type="entry name" value="cNMP_binding"/>
    <property type="match status" value="1"/>
</dbReference>
<dbReference type="PROSITE" id="PS50042">
    <property type="entry name" value="CNMP_BINDING_3"/>
    <property type="match status" value="1"/>
</dbReference>
<dbReference type="SUPFAM" id="SSF46785">
    <property type="entry name" value="Winged helix' DNA-binding domain"/>
    <property type="match status" value="1"/>
</dbReference>
<keyword evidence="2" id="KW-0238">DNA-binding</keyword>
<dbReference type="Pfam" id="PF13545">
    <property type="entry name" value="HTH_Crp_2"/>
    <property type="match status" value="1"/>
</dbReference>
<dbReference type="PANTHER" id="PTHR24567:SF28">
    <property type="entry name" value="LISTERIOLYSIN REGULATORY PROTEIN"/>
    <property type="match status" value="1"/>
</dbReference>
<feature type="domain" description="HTH crp-type" evidence="5">
    <location>
        <begin position="131"/>
        <end position="198"/>
    </location>
</feature>
<gene>
    <name evidence="6" type="ORF">GCM10023210_14220</name>
</gene>
<evidence type="ECO:0000256" key="3">
    <source>
        <dbReference type="ARBA" id="ARBA00023163"/>
    </source>
</evidence>
<evidence type="ECO:0000256" key="2">
    <source>
        <dbReference type="ARBA" id="ARBA00023125"/>
    </source>
</evidence>
<evidence type="ECO:0000313" key="6">
    <source>
        <dbReference type="EMBL" id="GAA5089411.1"/>
    </source>
</evidence>
<feature type="domain" description="Cyclic nucleotide-binding" evidence="4">
    <location>
        <begin position="18"/>
        <end position="117"/>
    </location>
</feature>
<dbReference type="InterPro" id="IPR036390">
    <property type="entry name" value="WH_DNA-bd_sf"/>
</dbReference>
<dbReference type="SUPFAM" id="SSF51206">
    <property type="entry name" value="cAMP-binding domain-like"/>
    <property type="match status" value="1"/>
</dbReference>
<reference evidence="7" key="1">
    <citation type="journal article" date="2019" name="Int. J. Syst. Evol. Microbiol.">
        <title>The Global Catalogue of Microorganisms (GCM) 10K type strain sequencing project: providing services to taxonomists for standard genome sequencing and annotation.</title>
        <authorList>
            <consortium name="The Broad Institute Genomics Platform"/>
            <consortium name="The Broad Institute Genome Sequencing Center for Infectious Disease"/>
            <person name="Wu L."/>
            <person name="Ma J."/>
        </authorList>
    </citation>
    <scope>NUCLEOTIDE SEQUENCE [LARGE SCALE GENOMIC DNA]</scope>
    <source>
        <strain evidence="7">JCM 18019</strain>
    </source>
</reference>
<dbReference type="InterPro" id="IPR012318">
    <property type="entry name" value="HTH_CRP"/>
</dbReference>
<evidence type="ECO:0000313" key="7">
    <source>
        <dbReference type="Proteomes" id="UP001500353"/>
    </source>
</evidence>
<dbReference type="CDD" id="cd00038">
    <property type="entry name" value="CAP_ED"/>
    <property type="match status" value="1"/>
</dbReference>
<dbReference type="SMART" id="SM00100">
    <property type="entry name" value="cNMP"/>
    <property type="match status" value="1"/>
</dbReference>
<dbReference type="Gene3D" id="1.10.10.10">
    <property type="entry name" value="Winged helix-like DNA-binding domain superfamily/Winged helix DNA-binding domain"/>
    <property type="match status" value="1"/>
</dbReference>
<dbReference type="InterPro" id="IPR000595">
    <property type="entry name" value="cNMP-bd_dom"/>
</dbReference>
<dbReference type="InterPro" id="IPR018490">
    <property type="entry name" value="cNMP-bd_dom_sf"/>
</dbReference>
<dbReference type="PANTHER" id="PTHR24567">
    <property type="entry name" value="CRP FAMILY TRANSCRIPTIONAL REGULATORY PROTEIN"/>
    <property type="match status" value="1"/>
</dbReference>
<keyword evidence="1" id="KW-0805">Transcription regulation</keyword>
<keyword evidence="3" id="KW-0804">Transcription</keyword>
<accession>A0ABP9M614</accession>
<organism evidence="6 7">
    <name type="scientific">Chryseobacterium ginsengisoli</name>
    <dbReference type="NCBI Taxonomy" id="363853"/>
    <lineage>
        <taxon>Bacteria</taxon>
        <taxon>Pseudomonadati</taxon>
        <taxon>Bacteroidota</taxon>
        <taxon>Flavobacteriia</taxon>
        <taxon>Flavobacteriales</taxon>
        <taxon>Weeksellaceae</taxon>
        <taxon>Chryseobacterium group</taxon>
        <taxon>Chryseobacterium</taxon>
    </lineage>
</organism>
<evidence type="ECO:0000259" key="5">
    <source>
        <dbReference type="PROSITE" id="PS51063"/>
    </source>
</evidence>
<evidence type="ECO:0000259" key="4">
    <source>
        <dbReference type="PROSITE" id="PS50042"/>
    </source>
</evidence>
<dbReference type="SMART" id="SM00419">
    <property type="entry name" value="HTH_CRP"/>
    <property type="match status" value="1"/>
</dbReference>
<dbReference type="RefSeq" id="WP_345201577.1">
    <property type="nucleotide sequence ID" value="NZ_BAABHX010000002.1"/>
</dbReference>
<sequence>MIISEELLLNYGADYQEYEINSLIFSEGSQPCFYYQIVSGIVELTNYSEDGKEFTHNILTKGHSVGESLLFNDKVYPATAICKSKCTVLKLKKTDFINLLIHNPELSLSMFKWLSDRLYYKYIMLFSISSHNPSTKIKTLMDYLKDYNSNSKKFSFEVPLTRQQIANLTGLRVETVIRTIKKMEAEDVLRVKERKIYY</sequence>
<evidence type="ECO:0008006" key="8">
    <source>
        <dbReference type="Google" id="ProtNLM"/>
    </source>
</evidence>
<dbReference type="PRINTS" id="PR00034">
    <property type="entry name" value="HTHCRP"/>
</dbReference>
<dbReference type="InterPro" id="IPR014710">
    <property type="entry name" value="RmlC-like_jellyroll"/>
</dbReference>
<dbReference type="Proteomes" id="UP001500353">
    <property type="component" value="Unassembled WGS sequence"/>
</dbReference>
<dbReference type="InterPro" id="IPR050397">
    <property type="entry name" value="Env_Response_Regulators"/>
</dbReference>